<dbReference type="EMBL" id="BDRX01000001">
    <property type="protein sequence ID" value="GBF87342.1"/>
    <property type="molecule type" value="Genomic_DNA"/>
</dbReference>
<evidence type="ECO:0000256" key="6">
    <source>
        <dbReference type="ARBA" id="ARBA00034138"/>
    </source>
</evidence>
<keyword evidence="4" id="KW-0456">Lyase</keyword>
<dbReference type="InterPro" id="IPR022644">
    <property type="entry name" value="De-COase2_N"/>
</dbReference>
<evidence type="ECO:0000259" key="10">
    <source>
        <dbReference type="Pfam" id="PF00278"/>
    </source>
</evidence>
<dbReference type="PANTHER" id="PTHR11482">
    <property type="entry name" value="ARGININE/DIAMINOPIMELATE/ORNITHINE DECARBOXYLASE"/>
    <property type="match status" value="1"/>
</dbReference>
<dbReference type="GO" id="GO:0004586">
    <property type="term" value="F:ornithine decarboxylase activity"/>
    <property type="evidence" value="ECO:0007669"/>
    <property type="project" value="UniProtKB-EC"/>
</dbReference>
<evidence type="ECO:0000313" key="13">
    <source>
        <dbReference type="Proteomes" id="UP000247498"/>
    </source>
</evidence>
<accession>A0A2V0NLU2</accession>
<evidence type="ECO:0000256" key="1">
    <source>
        <dbReference type="ARBA" id="ARBA00001933"/>
    </source>
</evidence>
<comment type="caution">
    <text evidence="12">The sequence shown here is derived from an EMBL/GenBank/DDBJ whole genome shotgun (WGS) entry which is preliminary data.</text>
</comment>
<evidence type="ECO:0000256" key="8">
    <source>
        <dbReference type="ARBA" id="ARBA00049127"/>
    </source>
</evidence>
<dbReference type="Gene3D" id="3.20.20.10">
    <property type="entry name" value="Alanine racemase"/>
    <property type="match status" value="1"/>
</dbReference>
<dbReference type="UniPathway" id="UPA00535">
    <property type="reaction ID" value="UER00288"/>
</dbReference>
<dbReference type="EC" id="4.1.1.17" evidence="6"/>
<dbReference type="Proteomes" id="UP000247498">
    <property type="component" value="Unassembled WGS sequence"/>
</dbReference>
<protein>
    <recommendedName>
        <fullName evidence="6">ornithine decarboxylase</fullName>
        <ecNumber evidence="6">4.1.1.17</ecNumber>
    </recommendedName>
</protein>
<dbReference type="InterPro" id="IPR009006">
    <property type="entry name" value="Ala_racemase/Decarboxylase_C"/>
</dbReference>
<dbReference type="InterPro" id="IPR000183">
    <property type="entry name" value="Orn/DAP/Arg_de-COase"/>
</dbReference>
<evidence type="ECO:0000256" key="9">
    <source>
        <dbReference type="RuleBase" id="RU003737"/>
    </source>
</evidence>
<dbReference type="InterPro" id="IPR002433">
    <property type="entry name" value="Orn_de-COase"/>
</dbReference>
<dbReference type="PRINTS" id="PR01182">
    <property type="entry name" value="ORNDCRBXLASE"/>
</dbReference>
<proteinExistence type="inferred from homology"/>
<comment type="cofactor">
    <cofactor evidence="1">
        <name>pyridoxal 5'-phosphate</name>
        <dbReference type="ChEBI" id="CHEBI:597326"/>
    </cofactor>
</comment>
<evidence type="ECO:0000256" key="4">
    <source>
        <dbReference type="ARBA" id="ARBA00023239"/>
    </source>
</evidence>
<dbReference type="PROSITE" id="PS00878">
    <property type="entry name" value="ODR_DC_2_1"/>
    <property type="match status" value="1"/>
</dbReference>
<dbReference type="CDD" id="cd00622">
    <property type="entry name" value="PLPDE_III_ODC"/>
    <property type="match status" value="1"/>
</dbReference>
<dbReference type="InParanoid" id="A0A2V0NLU2"/>
<dbReference type="InterPro" id="IPR022643">
    <property type="entry name" value="De-COase2_C"/>
</dbReference>
<dbReference type="PANTHER" id="PTHR11482:SF6">
    <property type="entry name" value="ORNITHINE DECARBOXYLASE 1-RELATED"/>
    <property type="match status" value="1"/>
</dbReference>
<evidence type="ECO:0000256" key="3">
    <source>
        <dbReference type="ARBA" id="ARBA00022898"/>
    </source>
</evidence>
<evidence type="ECO:0000256" key="7">
    <source>
        <dbReference type="ARBA" id="ARBA00046672"/>
    </source>
</evidence>
<evidence type="ECO:0000313" key="12">
    <source>
        <dbReference type="EMBL" id="GBF87342.1"/>
    </source>
</evidence>
<dbReference type="InterPro" id="IPR029066">
    <property type="entry name" value="PLP-binding_barrel"/>
</dbReference>
<dbReference type="GO" id="GO:0033387">
    <property type="term" value="P:putrescine biosynthetic process from arginine, via ornithine"/>
    <property type="evidence" value="ECO:0007669"/>
    <property type="project" value="UniProtKB-UniPathway"/>
</dbReference>
<dbReference type="PRINTS" id="PR01179">
    <property type="entry name" value="ODADCRBXLASE"/>
</dbReference>
<comment type="catalytic activity">
    <reaction evidence="8">
        <text>L-ornithine + H(+) = putrescine + CO2</text>
        <dbReference type="Rhea" id="RHEA:22964"/>
        <dbReference type="ChEBI" id="CHEBI:15378"/>
        <dbReference type="ChEBI" id="CHEBI:16526"/>
        <dbReference type="ChEBI" id="CHEBI:46911"/>
        <dbReference type="ChEBI" id="CHEBI:326268"/>
        <dbReference type="EC" id="4.1.1.17"/>
    </reaction>
</comment>
<comment type="subunit">
    <text evidence="7">Homodimer. Only the dimer is catalytically active, as the active sites are constructed of residues from both monomers.</text>
</comment>
<sequence length="656" mass="64450">MDVLAPAAPGAAPLGDYACAGGYACDYAGAGAGAAAAAALGAACLAAAAAAAAPACCGAPLPCGAAAAACAPAGAPPRACSPGPAGSDASMDAADAEEHAALDALLAAAARKPVDAAAPAAAQPAPARPAATTVATPPLPPAAACVAGVYGAARVPAGCNDGLAAAAGALISAWGLADTFYVYDFGEVARLHAAWRAALPRVAPFYAVKCNPEPGLLAMLDALGCGFDCASVAELQAAAALGVPQERIIFANPCKRAADFRYAAAHGVRHTTFDCASELEKIAAGYPAFKCVLRIRCDDESCKINLGLKYGADPQGDVPELLALARDLNLEVVGVSFHVGSGCQNVGVYAEAIRRAREAFDAAPAHGFHSMALLDIGGGFTAPYDAASADLFYRTAAVINGALDEHFPAGCGVRVIAEPGRYFAETSATLFTTILGQRAGRGADGAPRRDYHLSDGTYGSFRIQVAVDGLAPSFRVLRSPLLPPPPPGAGAPAAARLVGDSGRDGDCVHADALLPALRDGDWLQFPYAGAYTICSASSFAGGRMAEPTKLFVVSSEATRDLGDYNDEAARAGAGCGGAAVAAAAAAAAASACCIGRCPSDDAMSTSSCDTAAGGCCGGVGGAAGVGAGGGGADSAPASEDGGSSGGEEVAVALALA</sequence>
<dbReference type="SUPFAM" id="SSF50621">
    <property type="entry name" value="Alanine racemase C-terminal domain-like"/>
    <property type="match status" value="1"/>
</dbReference>
<evidence type="ECO:0000259" key="11">
    <source>
        <dbReference type="Pfam" id="PF02784"/>
    </source>
</evidence>
<dbReference type="FunFam" id="3.20.20.10:FF:000005">
    <property type="entry name" value="Ornithine decarboxylase"/>
    <property type="match status" value="1"/>
</dbReference>
<dbReference type="STRING" id="307507.A0A2V0NLU2"/>
<name>A0A2V0NLU2_9CHLO</name>
<reference evidence="12 13" key="1">
    <citation type="journal article" date="2018" name="Sci. Rep.">
        <title>Raphidocelis subcapitata (=Pseudokirchneriella subcapitata) provides an insight into genome evolution and environmental adaptations in the Sphaeropleales.</title>
        <authorList>
            <person name="Suzuki S."/>
            <person name="Yamaguchi H."/>
            <person name="Nakajima N."/>
            <person name="Kawachi M."/>
        </authorList>
    </citation>
    <scope>NUCLEOTIDE SEQUENCE [LARGE SCALE GENOMIC DNA]</scope>
    <source>
        <strain evidence="12 13">NIES-35</strain>
    </source>
</reference>
<comment type="pathway">
    <text evidence="5">Amine and polyamine biosynthesis; putrescine biosynthesis via L-ornithine pathway; putrescine from L-ornithine: step 1/1.</text>
</comment>
<dbReference type="GO" id="GO:0005737">
    <property type="term" value="C:cytoplasm"/>
    <property type="evidence" value="ECO:0007669"/>
    <property type="project" value="TreeGrafter"/>
</dbReference>
<dbReference type="InterPro" id="IPR022653">
    <property type="entry name" value="De-COase2_pyr-phos_BS"/>
</dbReference>
<dbReference type="Gene3D" id="2.40.37.10">
    <property type="entry name" value="Lyase, Ornithine Decarboxylase, Chain A, domain 1"/>
    <property type="match status" value="1"/>
</dbReference>
<dbReference type="Pfam" id="PF00278">
    <property type="entry name" value="Orn_DAP_Arg_deC"/>
    <property type="match status" value="1"/>
</dbReference>
<evidence type="ECO:0000256" key="2">
    <source>
        <dbReference type="ARBA" id="ARBA00008872"/>
    </source>
</evidence>
<feature type="domain" description="Orn/DAP/Arg decarboxylase 2 N-terminal" evidence="11">
    <location>
        <begin position="186"/>
        <end position="424"/>
    </location>
</feature>
<comment type="similarity">
    <text evidence="2 9">Belongs to the Orn/Lys/Arg decarboxylase class-II family.</text>
</comment>
<feature type="domain" description="Orn/DAP/Arg decarboxylase 2 C-terminal" evidence="10">
    <location>
        <begin position="180"/>
        <end position="529"/>
    </location>
</feature>
<dbReference type="Pfam" id="PF02784">
    <property type="entry name" value="Orn_Arg_deC_N"/>
    <property type="match status" value="1"/>
</dbReference>
<dbReference type="AlphaFoldDB" id="A0A2V0NLU2"/>
<organism evidence="12 13">
    <name type="scientific">Raphidocelis subcapitata</name>
    <dbReference type="NCBI Taxonomy" id="307507"/>
    <lineage>
        <taxon>Eukaryota</taxon>
        <taxon>Viridiplantae</taxon>
        <taxon>Chlorophyta</taxon>
        <taxon>core chlorophytes</taxon>
        <taxon>Chlorophyceae</taxon>
        <taxon>CS clade</taxon>
        <taxon>Sphaeropleales</taxon>
        <taxon>Selenastraceae</taxon>
        <taxon>Raphidocelis</taxon>
    </lineage>
</organism>
<evidence type="ECO:0000256" key="5">
    <source>
        <dbReference type="ARBA" id="ARBA00034115"/>
    </source>
</evidence>
<dbReference type="SUPFAM" id="SSF51419">
    <property type="entry name" value="PLP-binding barrel"/>
    <property type="match status" value="1"/>
</dbReference>
<keyword evidence="3" id="KW-0663">Pyridoxal phosphate</keyword>
<gene>
    <name evidence="12" type="ORF">Rsub_00053</name>
</gene>
<keyword evidence="13" id="KW-1185">Reference proteome</keyword>
<dbReference type="OrthoDB" id="5034579at2759"/>